<feature type="compositionally biased region" description="Basic and acidic residues" evidence="1">
    <location>
        <begin position="62"/>
        <end position="76"/>
    </location>
</feature>
<keyword evidence="3" id="KW-1185">Reference proteome</keyword>
<evidence type="ECO:0000256" key="1">
    <source>
        <dbReference type="SAM" id="MobiDB-lite"/>
    </source>
</evidence>
<dbReference type="OrthoDB" id="3237113at2"/>
<name>A0A086ZW01_9BIFI</name>
<reference evidence="2 3" key="1">
    <citation type="submission" date="2014-03" db="EMBL/GenBank/DDBJ databases">
        <title>Genomics of Bifidobacteria.</title>
        <authorList>
            <person name="Ventura M."/>
            <person name="Milani C."/>
            <person name="Lugli G.A."/>
        </authorList>
    </citation>
    <scope>NUCLEOTIDE SEQUENCE [LARGE SCALE GENOMIC DNA]</scope>
    <source>
        <strain evidence="2 3">DSM 23969</strain>
    </source>
</reference>
<dbReference type="Pfam" id="PF19891">
    <property type="entry name" value="DUF6364"/>
    <property type="match status" value="1"/>
</dbReference>
<dbReference type="Proteomes" id="UP000029108">
    <property type="component" value="Unassembled WGS sequence"/>
</dbReference>
<dbReference type="AlphaFoldDB" id="A0A086ZW01"/>
<dbReference type="EMBL" id="JGYN01000014">
    <property type="protein sequence ID" value="KFI50701.1"/>
    <property type="molecule type" value="Genomic_DNA"/>
</dbReference>
<sequence length="76" mass="8517">MTKLTLSVDERAIENGKAYAHRQGRTLSSIVESYLYSLAAPTGERETLPPSVRALMGIGRGPTDESDYRRHLMEKH</sequence>
<protein>
    <submittedName>
        <fullName evidence="2">Toxin-antitoxin system protein</fullName>
    </submittedName>
</protein>
<comment type="caution">
    <text evidence="2">The sequence shown here is derived from an EMBL/GenBank/DDBJ whole genome shotgun (WGS) entry which is preliminary data.</text>
</comment>
<evidence type="ECO:0000313" key="2">
    <source>
        <dbReference type="EMBL" id="KFI50701.1"/>
    </source>
</evidence>
<feature type="region of interest" description="Disordered" evidence="1">
    <location>
        <begin position="54"/>
        <end position="76"/>
    </location>
</feature>
<dbReference type="RefSeq" id="WP_033495215.1">
    <property type="nucleotide sequence ID" value="NZ_JDUU01000024.1"/>
</dbReference>
<dbReference type="InterPro" id="IPR045944">
    <property type="entry name" value="DUF6364"/>
</dbReference>
<evidence type="ECO:0000313" key="3">
    <source>
        <dbReference type="Proteomes" id="UP000029108"/>
    </source>
</evidence>
<dbReference type="STRING" id="1437608.GCA_000771645_01223"/>
<accession>A0A086ZW01</accession>
<organism evidence="2 3">
    <name type="scientific">Bifidobacterium biavatii DSM 23969</name>
    <dbReference type="NCBI Taxonomy" id="1437608"/>
    <lineage>
        <taxon>Bacteria</taxon>
        <taxon>Bacillati</taxon>
        <taxon>Actinomycetota</taxon>
        <taxon>Actinomycetes</taxon>
        <taxon>Bifidobacteriales</taxon>
        <taxon>Bifidobacteriaceae</taxon>
        <taxon>Bifidobacterium</taxon>
    </lineage>
</organism>
<dbReference type="eggNOG" id="ENOG5033AWC">
    <property type="taxonomic scope" value="Bacteria"/>
</dbReference>
<proteinExistence type="predicted"/>
<gene>
    <name evidence="2" type="ORF">BBIA_2049</name>
</gene>